<protein>
    <submittedName>
        <fullName evidence="9">Exodeoxyribonuclease-3</fullName>
    </submittedName>
</protein>
<feature type="active site" evidence="5">
    <location>
        <position position="147"/>
    </location>
</feature>
<organism evidence="9 10">
    <name type="scientific">Propionibacterium cyclohexanicum</name>
    <dbReference type="NCBI Taxonomy" id="64702"/>
    <lineage>
        <taxon>Bacteria</taxon>
        <taxon>Bacillati</taxon>
        <taxon>Actinomycetota</taxon>
        <taxon>Actinomycetes</taxon>
        <taxon>Propionibacteriales</taxon>
        <taxon>Propionibacteriaceae</taxon>
        <taxon>Propionibacterium</taxon>
    </lineage>
</organism>
<keyword evidence="3" id="KW-0378">Hydrolase</keyword>
<dbReference type="Pfam" id="PF03372">
    <property type="entry name" value="Exo_endo_phos"/>
    <property type="match status" value="1"/>
</dbReference>
<dbReference type="GO" id="GO:0008311">
    <property type="term" value="F:double-stranded DNA 3'-5' DNA exonuclease activity"/>
    <property type="evidence" value="ECO:0007669"/>
    <property type="project" value="InterPro"/>
</dbReference>
<feature type="domain" description="Endonuclease/exonuclease/phosphatase" evidence="8">
    <location>
        <begin position="15"/>
        <end position="313"/>
    </location>
</feature>
<feature type="binding site" evidence="6">
    <location>
        <position position="18"/>
    </location>
    <ligand>
        <name>Mg(2+)</name>
        <dbReference type="ChEBI" id="CHEBI:18420"/>
        <label>1</label>
    </ligand>
</feature>
<evidence type="ECO:0000256" key="5">
    <source>
        <dbReference type="PIRSR" id="PIRSR604808-1"/>
    </source>
</evidence>
<keyword evidence="6" id="KW-0464">Manganese</keyword>
<dbReference type="InterPro" id="IPR004808">
    <property type="entry name" value="AP_endonuc_1"/>
</dbReference>
<dbReference type="PANTHER" id="PTHR43250">
    <property type="entry name" value="EXODEOXYRIBONUCLEASE III"/>
    <property type="match status" value="1"/>
</dbReference>
<dbReference type="Gene3D" id="3.60.10.10">
    <property type="entry name" value="Endonuclease/exonuclease/phosphatase"/>
    <property type="match status" value="1"/>
</dbReference>
<dbReference type="InterPro" id="IPR037493">
    <property type="entry name" value="ExoIII-like"/>
</dbReference>
<dbReference type="GO" id="GO:0006281">
    <property type="term" value="P:DNA repair"/>
    <property type="evidence" value="ECO:0007669"/>
    <property type="project" value="InterPro"/>
</dbReference>
<dbReference type="PROSITE" id="PS51435">
    <property type="entry name" value="AP_NUCLEASE_F1_4"/>
    <property type="match status" value="1"/>
</dbReference>
<evidence type="ECO:0000313" key="9">
    <source>
        <dbReference type="EMBL" id="SER94126.1"/>
    </source>
</evidence>
<dbReference type="AlphaFoldDB" id="A0A1H9TAH3"/>
<dbReference type="InterPro" id="IPR005135">
    <property type="entry name" value="Endo/exonuclease/phosphatase"/>
</dbReference>
<evidence type="ECO:0000256" key="3">
    <source>
        <dbReference type="ARBA" id="ARBA00022801"/>
    </source>
</evidence>
<feature type="active site" description="Proton acceptor" evidence="5">
    <location>
        <position position="313"/>
    </location>
</feature>
<dbReference type="GO" id="GO:0046872">
    <property type="term" value="F:metal ion binding"/>
    <property type="evidence" value="ECO:0007669"/>
    <property type="project" value="UniProtKB-KW"/>
</dbReference>
<feature type="active site" description="Proton donor/acceptor" evidence="5">
    <location>
        <position position="210"/>
    </location>
</feature>
<comment type="cofactor">
    <cofactor evidence="6">
        <name>Mg(2+)</name>
        <dbReference type="ChEBI" id="CHEBI:18420"/>
    </cofactor>
    <cofactor evidence="6">
        <name>Mn(2+)</name>
        <dbReference type="ChEBI" id="CHEBI:29035"/>
    </cofactor>
    <text evidence="6">Probably binds two magnesium or manganese ions per subunit.</text>
</comment>
<feature type="site" description="Important for catalytic activity" evidence="7">
    <location>
        <position position="283"/>
    </location>
</feature>
<feature type="site" description="Interaction with DNA substrate" evidence="7">
    <location>
        <position position="313"/>
    </location>
</feature>
<evidence type="ECO:0000313" key="10">
    <source>
        <dbReference type="Proteomes" id="UP000198815"/>
    </source>
</evidence>
<gene>
    <name evidence="9" type="ORF">SAMN05443377_12030</name>
</gene>
<evidence type="ECO:0000256" key="4">
    <source>
        <dbReference type="ARBA" id="ARBA00022842"/>
    </source>
</evidence>
<keyword evidence="4 6" id="KW-0460">Magnesium</keyword>
<keyword evidence="10" id="KW-1185">Reference proteome</keyword>
<name>A0A1H9TAH3_9ACTN</name>
<keyword evidence="2 6" id="KW-0479">Metal-binding</keyword>
<feature type="binding site" evidence="6">
    <location>
        <position position="212"/>
    </location>
    <ligand>
        <name>Mg(2+)</name>
        <dbReference type="ChEBI" id="CHEBI:18420"/>
        <label>2</label>
    </ligand>
</feature>
<feature type="binding site" evidence="6">
    <location>
        <position position="313"/>
    </location>
    <ligand>
        <name>Mg(2+)</name>
        <dbReference type="ChEBI" id="CHEBI:18420"/>
        <label>1</label>
    </ligand>
</feature>
<evidence type="ECO:0000259" key="8">
    <source>
        <dbReference type="Pfam" id="PF03372"/>
    </source>
</evidence>
<dbReference type="InterPro" id="IPR036691">
    <property type="entry name" value="Endo/exonu/phosph_ase_sf"/>
</dbReference>
<dbReference type="STRING" id="64702.SAMN05443377_12030"/>
<dbReference type="SUPFAM" id="SSF56219">
    <property type="entry name" value="DNase I-like"/>
    <property type="match status" value="1"/>
</dbReference>
<sequence length="322" mass="35660">MPATIARVVVMLRLATFNVNGIRAAQRRGFSPWIQQCVPDVVALQEVRCPLEALPVEAFAGFHVHYTPGNLAGRNGVAVLTRIPPAAVRGWGGSIWSFDPTGHAQPLAPAMPGAPTALARELRPFVDEGRYLEIDLADHALTVACLYLPKGDSPLNPQTRTGEPLTAERIAAVQRRYDRKMSFLAGFARQLSRSRRAALAAGRQFVVVGDFNIAHTPHDVKNWRAARTASGFLPEERAWLDAQLNPRTLVDVIRRLHPDQDGPYSWWSWMGQAFARDTGWRIDYQLASPALARTASTGFVDRQPEAPERISDHAPVVVDYDY</sequence>
<feature type="binding site" evidence="6">
    <location>
        <position position="46"/>
    </location>
    <ligand>
        <name>Mg(2+)</name>
        <dbReference type="ChEBI" id="CHEBI:18420"/>
        <label>1</label>
    </ligand>
</feature>
<dbReference type="NCBIfam" id="TIGR00633">
    <property type="entry name" value="xth"/>
    <property type="match status" value="1"/>
</dbReference>
<comment type="similarity">
    <text evidence="1">Belongs to the DNA repair enzymes AP/ExoA family.</text>
</comment>
<dbReference type="Proteomes" id="UP000198815">
    <property type="component" value="Unassembled WGS sequence"/>
</dbReference>
<accession>A0A1H9TAH3</accession>
<evidence type="ECO:0000256" key="7">
    <source>
        <dbReference type="PIRSR" id="PIRSR604808-3"/>
    </source>
</evidence>
<evidence type="ECO:0000256" key="2">
    <source>
        <dbReference type="ARBA" id="ARBA00022723"/>
    </source>
</evidence>
<feature type="binding site" evidence="6">
    <location>
        <position position="312"/>
    </location>
    <ligand>
        <name>Mg(2+)</name>
        <dbReference type="ChEBI" id="CHEBI:18420"/>
        <label>1</label>
    </ligand>
</feature>
<evidence type="ECO:0000256" key="6">
    <source>
        <dbReference type="PIRSR" id="PIRSR604808-2"/>
    </source>
</evidence>
<evidence type="ECO:0000256" key="1">
    <source>
        <dbReference type="ARBA" id="ARBA00007092"/>
    </source>
</evidence>
<proteinExistence type="inferred from homology"/>
<dbReference type="EMBL" id="FOGZ01000020">
    <property type="protein sequence ID" value="SER94126.1"/>
    <property type="molecule type" value="Genomic_DNA"/>
</dbReference>
<reference evidence="9 10" key="1">
    <citation type="submission" date="2016-10" db="EMBL/GenBank/DDBJ databases">
        <authorList>
            <person name="de Groot N.N."/>
        </authorList>
    </citation>
    <scope>NUCLEOTIDE SEQUENCE [LARGE SCALE GENOMIC DNA]</scope>
    <source>
        <strain evidence="9 10">DSM 16859</strain>
    </source>
</reference>
<dbReference type="PANTHER" id="PTHR43250:SF2">
    <property type="entry name" value="EXODEOXYRIBONUCLEASE III"/>
    <property type="match status" value="1"/>
</dbReference>
<feature type="binding site" evidence="6">
    <location>
        <position position="210"/>
    </location>
    <ligand>
        <name>Mg(2+)</name>
        <dbReference type="ChEBI" id="CHEBI:18420"/>
        <label>2</label>
    </ligand>
</feature>
<feature type="site" description="Transition state stabilizer" evidence="7">
    <location>
        <position position="212"/>
    </location>
</feature>